<keyword evidence="2" id="KW-0808">Transferase</keyword>
<gene>
    <name evidence="4" type="ORF">EJB05_55354</name>
</gene>
<dbReference type="Gramene" id="TVT99279">
    <property type="protein sequence ID" value="TVT99279"/>
    <property type="gene ID" value="EJB05_55354"/>
</dbReference>
<keyword evidence="3" id="KW-0012">Acyltransferase</keyword>
<feature type="non-terminal residue" evidence="4">
    <location>
        <position position="1"/>
    </location>
</feature>
<name>A0A5J9SJW2_9POAL</name>
<organism evidence="4 5">
    <name type="scientific">Eragrostis curvula</name>
    <name type="common">weeping love grass</name>
    <dbReference type="NCBI Taxonomy" id="38414"/>
    <lineage>
        <taxon>Eukaryota</taxon>
        <taxon>Viridiplantae</taxon>
        <taxon>Streptophyta</taxon>
        <taxon>Embryophyta</taxon>
        <taxon>Tracheophyta</taxon>
        <taxon>Spermatophyta</taxon>
        <taxon>Magnoliopsida</taxon>
        <taxon>Liliopsida</taxon>
        <taxon>Poales</taxon>
        <taxon>Poaceae</taxon>
        <taxon>PACMAD clade</taxon>
        <taxon>Chloridoideae</taxon>
        <taxon>Eragrostideae</taxon>
        <taxon>Eragrostidinae</taxon>
        <taxon>Eragrostis</taxon>
    </lineage>
</organism>
<evidence type="ECO:0000256" key="2">
    <source>
        <dbReference type="ARBA" id="ARBA00022679"/>
    </source>
</evidence>
<evidence type="ECO:0000313" key="4">
    <source>
        <dbReference type="EMBL" id="TVT99279.1"/>
    </source>
</evidence>
<dbReference type="PANTHER" id="PTHR31642:SF160">
    <property type="entry name" value="HXXXD-TYPE ACYL-TRANSFERASE FAMILY PROTEIN"/>
    <property type="match status" value="1"/>
</dbReference>
<sequence length="275" mass="30664">MDYSTMTASLRKIRLPYGEDVALSVQVVSFACGGFTVAWCTNHVLVDGSALTYLISAWSELARTGTLAVGSQPNHDRSFFRPRGMSSYGASLDKTFTLLHAQHQADDTTSDETFVERLYYIEAVVDDTAEDTHCRMSWRVNGRWKLKAPKPSSAAMRNYVGNVITLPVREASVQEVLRRPLPDVAEMVREAITAPSYDEHFQGLVDWVEDHKTNRFAESAMIVSRPGDDEGSWIISASIWPRLAEALESDKLCIFKPLTAKYLGLSSPQVGHCRL</sequence>
<comment type="similarity">
    <text evidence="1">Belongs to the plant acyltransferase family.</text>
</comment>
<dbReference type="InterPro" id="IPR050317">
    <property type="entry name" value="Plant_Fungal_Acyltransferase"/>
</dbReference>
<evidence type="ECO:0000256" key="1">
    <source>
        <dbReference type="ARBA" id="ARBA00009861"/>
    </source>
</evidence>
<dbReference type="AlphaFoldDB" id="A0A5J9SJW2"/>
<proteinExistence type="inferred from homology"/>
<evidence type="ECO:0000256" key="3">
    <source>
        <dbReference type="ARBA" id="ARBA00023315"/>
    </source>
</evidence>
<accession>A0A5J9SJW2</accession>
<dbReference type="OrthoDB" id="586091at2759"/>
<comment type="caution">
    <text evidence="4">The sequence shown here is derived from an EMBL/GenBank/DDBJ whole genome shotgun (WGS) entry which is preliminary data.</text>
</comment>
<dbReference type="EMBL" id="RWGY01000734">
    <property type="protein sequence ID" value="TVT99279.1"/>
    <property type="molecule type" value="Genomic_DNA"/>
</dbReference>
<keyword evidence="5" id="KW-1185">Reference proteome</keyword>
<protein>
    <submittedName>
        <fullName evidence="4">Uncharacterized protein</fullName>
    </submittedName>
</protein>
<dbReference type="Proteomes" id="UP000324897">
    <property type="component" value="Unassembled WGS sequence"/>
</dbReference>
<dbReference type="GO" id="GO:0016747">
    <property type="term" value="F:acyltransferase activity, transferring groups other than amino-acyl groups"/>
    <property type="evidence" value="ECO:0007669"/>
    <property type="project" value="TreeGrafter"/>
</dbReference>
<dbReference type="Gene3D" id="3.30.559.10">
    <property type="entry name" value="Chloramphenicol acetyltransferase-like domain"/>
    <property type="match status" value="2"/>
</dbReference>
<reference evidence="4 5" key="1">
    <citation type="journal article" date="2019" name="Sci. Rep.">
        <title>A high-quality genome of Eragrostis curvula grass provides insights into Poaceae evolution and supports new strategies to enhance forage quality.</title>
        <authorList>
            <person name="Carballo J."/>
            <person name="Santos B.A.C.M."/>
            <person name="Zappacosta D."/>
            <person name="Garbus I."/>
            <person name="Selva J.P."/>
            <person name="Gallo C.A."/>
            <person name="Diaz A."/>
            <person name="Albertini E."/>
            <person name="Caccamo M."/>
            <person name="Echenique V."/>
        </authorList>
    </citation>
    <scope>NUCLEOTIDE SEQUENCE [LARGE SCALE GENOMIC DNA]</scope>
    <source>
        <strain evidence="5">cv. Victoria</strain>
        <tissue evidence="4">Leaf</tissue>
    </source>
</reference>
<dbReference type="InterPro" id="IPR023213">
    <property type="entry name" value="CAT-like_dom_sf"/>
</dbReference>
<evidence type="ECO:0000313" key="5">
    <source>
        <dbReference type="Proteomes" id="UP000324897"/>
    </source>
</evidence>
<dbReference type="Pfam" id="PF02458">
    <property type="entry name" value="Transferase"/>
    <property type="match status" value="2"/>
</dbReference>
<dbReference type="PANTHER" id="PTHR31642">
    <property type="entry name" value="TRICHOTHECENE 3-O-ACETYLTRANSFERASE"/>
    <property type="match status" value="1"/>
</dbReference>